<keyword evidence="2" id="KW-1185">Reference proteome</keyword>
<dbReference type="Proteomes" id="UP001382455">
    <property type="component" value="Unassembled WGS sequence"/>
</dbReference>
<evidence type="ECO:0000313" key="1">
    <source>
        <dbReference type="EMBL" id="MEI4550341.1"/>
    </source>
</evidence>
<organism evidence="1 2">
    <name type="scientific">Pseudoalteromonas spongiae</name>
    <dbReference type="NCBI Taxonomy" id="298657"/>
    <lineage>
        <taxon>Bacteria</taxon>
        <taxon>Pseudomonadati</taxon>
        <taxon>Pseudomonadota</taxon>
        <taxon>Gammaproteobacteria</taxon>
        <taxon>Alteromonadales</taxon>
        <taxon>Pseudoalteromonadaceae</taxon>
        <taxon>Pseudoalteromonas</taxon>
    </lineage>
</organism>
<name>A0ABU8EU01_9GAMM</name>
<dbReference type="RefSeq" id="WP_336435565.1">
    <property type="nucleotide sequence ID" value="NZ_JBAWKS010000001.1"/>
</dbReference>
<accession>A0ABU8EU01</accession>
<reference evidence="1 2" key="1">
    <citation type="submission" date="2023-12" db="EMBL/GenBank/DDBJ databases">
        <title>Friends and Foes: Symbiotic and Algicidal bacterial influence on Karenia brevis blooms.</title>
        <authorList>
            <person name="Fei C."/>
            <person name="Mohamed A.R."/>
            <person name="Booker A."/>
            <person name="Arshad M."/>
            <person name="Klass S."/>
            <person name="Ahn S."/>
            <person name="Gilbert P.M."/>
            <person name="Heil C.A."/>
            <person name="Martinez J.M."/>
            <person name="Amin S.A."/>
        </authorList>
    </citation>
    <scope>NUCLEOTIDE SEQUENCE [LARGE SCALE GENOMIC DNA]</scope>
    <source>
        <strain evidence="1 2">CE15</strain>
    </source>
</reference>
<dbReference type="CDD" id="cd17242">
    <property type="entry name" value="MobM_relaxase"/>
    <property type="match status" value="1"/>
</dbReference>
<dbReference type="Gene3D" id="3.30.930.30">
    <property type="match status" value="1"/>
</dbReference>
<sequence length="287" mass="33132">MDNKFKIFIHGDSMKNSYQFIHLETYADTPQKNSKRPSLEAVARECQREEESFPHIENPQPPEILYGIPPLEAVSKVRKLVKDVRDGLNRKIRKDAQIASFGVASINVESTPENWESIEVQRWIKDTENFLKKRFGDSFVSLVKHSCEAKCHLHFILIPQVRDGIIDLSSFHPGLAAQRTVTENKKSKKDYAYREAMRTFQDEYYEHVGLVNGQLRYGPRRKRLSRADWYAQKRYAQLLSNAFNDKNKLISNLSSKLEKAKNILAKVFPKQASVLNSSQSKDSELSL</sequence>
<proteinExistence type="predicted"/>
<protein>
    <submittedName>
        <fullName evidence="1">Plasmid recombination protein</fullName>
    </submittedName>
</protein>
<comment type="caution">
    <text evidence="1">The sequence shown here is derived from an EMBL/GenBank/DDBJ whole genome shotgun (WGS) entry which is preliminary data.</text>
</comment>
<dbReference type="EMBL" id="JBAWKS010000001">
    <property type="protein sequence ID" value="MEI4550341.1"/>
    <property type="molecule type" value="Genomic_DNA"/>
</dbReference>
<gene>
    <name evidence="1" type="ORF">WAE96_11760</name>
</gene>
<evidence type="ECO:0000313" key="2">
    <source>
        <dbReference type="Proteomes" id="UP001382455"/>
    </source>
</evidence>